<dbReference type="EMBL" id="CP046904">
    <property type="protein sequence ID" value="QGZ42714.1"/>
    <property type="molecule type" value="Genomic_DNA"/>
</dbReference>
<reference evidence="2 3" key="1">
    <citation type="journal article" date="2015" name="Stand. Genomic Sci.">
        <title>Genomic Encyclopedia of Bacterial and Archaeal Type Strains, Phase III: the genomes of soil and plant-associated and newly described type strains.</title>
        <authorList>
            <person name="Whitman W.B."/>
            <person name="Woyke T."/>
            <person name="Klenk H.P."/>
            <person name="Zhou Y."/>
            <person name="Lilburn T.G."/>
            <person name="Beck B.J."/>
            <person name="De Vos P."/>
            <person name="Vandamme P."/>
            <person name="Eisen J.A."/>
            <person name="Garrity G."/>
            <person name="Hugenholtz P."/>
            <person name="Kyrpides N.C."/>
        </authorList>
    </citation>
    <scope>NUCLEOTIDE SEQUENCE [LARGE SCALE GENOMIC DNA]</scope>
    <source>
        <strain evidence="2 3">CGMCC 1.10685</strain>
    </source>
</reference>
<name>A0A562P9N5_9BURK</name>
<dbReference type="AlphaFoldDB" id="A0A562P9N5"/>
<evidence type="ECO:0000313" key="1">
    <source>
        <dbReference type="EMBL" id="QGZ42714.1"/>
    </source>
</evidence>
<dbReference type="RefSeq" id="WP_145881926.1">
    <property type="nucleotide sequence ID" value="NZ_CP046904.1"/>
</dbReference>
<dbReference type="Proteomes" id="UP000437862">
    <property type="component" value="Chromosome"/>
</dbReference>
<proteinExistence type="predicted"/>
<dbReference type="Proteomes" id="UP000315112">
    <property type="component" value="Unassembled WGS sequence"/>
</dbReference>
<evidence type="ECO:0000313" key="2">
    <source>
        <dbReference type="EMBL" id="TWI41033.1"/>
    </source>
</evidence>
<reference evidence="2" key="2">
    <citation type="submission" date="2019-07" db="EMBL/GenBank/DDBJ databases">
        <authorList>
            <person name="Whitman W."/>
            <person name="Huntemann M."/>
            <person name="Clum A."/>
            <person name="Pillay M."/>
            <person name="Palaniappan K."/>
            <person name="Varghese N."/>
            <person name="Mikhailova N."/>
            <person name="Stamatis D."/>
            <person name="Reddy T."/>
            <person name="Daum C."/>
            <person name="Shapiro N."/>
            <person name="Ivanova N."/>
            <person name="Kyrpides N."/>
            <person name="Woyke T."/>
        </authorList>
    </citation>
    <scope>NUCLEOTIDE SEQUENCE</scope>
    <source>
        <strain evidence="2">CGMCC 1.10685</strain>
    </source>
</reference>
<evidence type="ECO:0000313" key="4">
    <source>
        <dbReference type="Proteomes" id="UP000437862"/>
    </source>
</evidence>
<protein>
    <submittedName>
        <fullName evidence="2">Uncharacterized protein</fullName>
    </submittedName>
</protein>
<evidence type="ECO:0000313" key="3">
    <source>
        <dbReference type="Proteomes" id="UP000315112"/>
    </source>
</evidence>
<gene>
    <name evidence="1" type="ORF">GO485_29225</name>
    <name evidence="2" type="ORF">IP92_05753</name>
</gene>
<accession>A0A562P9N5</accession>
<keyword evidence="4" id="KW-1185">Reference proteome</keyword>
<reference evidence="1 4" key="3">
    <citation type="submission" date="2019-12" db="EMBL/GenBank/DDBJ databases">
        <title>Draft Genome Sequences of Six Type Strains of the Genus Massilia.</title>
        <authorList>
            <person name="Miess H."/>
            <person name="Frediansyah A."/>
            <person name="Goeker M."/>
            <person name="Gross H."/>
        </authorList>
    </citation>
    <scope>NUCLEOTIDE SEQUENCE [LARGE SCALE GENOMIC DNA]</scope>
    <source>
        <strain evidence="1 4">DSM 26639</strain>
    </source>
</reference>
<sequence length="70" mass="7827">MRAAQLNPETYIVENTIEVSWTGQLPWLLLVNADYGGEIGDWYHDGEFVKKTDPRHPLYVAPPASTPEGA</sequence>
<dbReference type="EMBL" id="VLKW01000018">
    <property type="protein sequence ID" value="TWI41033.1"/>
    <property type="molecule type" value="Genomic_DNA"/>
</dbReference>
<organism evidence="2 3">
    <name type="scientific">Pseudoduganella flava</name>
    <dbReference type="NCBI Taxonomy" id="871742"/>
    <lineage>
        <taxon>Bacteria</taxon>
        <taxon>Pseudomonadati</taxon>
        <taxon>Pseudomonadota</taxon>
        <taxon>Betaproteobacteria</taxon>
        <taxon>Burkholderiales</taxon>
        <taxon>Oxalobacteraceae</taxon>
        <taxon>Telluria group</taxon>
        <taxon>Pseudoduganella</taxon>
    </lineage>
</organism>